<dbReference type="NCBIfam" id="NF007967">
    <property type="entry name" value="PRK10691.1"/>
    <property type="match status" value="1"/>
</dbReference>
<dbReference type="RefSeq" id="WP_106728313.1">
    <property type="nucleotide sequence ID" value="NZ_PXYG01000001.1"/>
</dbReference>
<keyword evidence="3" id="KW-0378">Hydrolase</keyword>
<gene>
    <name evidence="3" type="ORF">C7H85_03595</name>
</gene>
<dbReference type="PANTHER" id="PTHR11820:SF7">
    <property type="entry name" value="ACYLPYRUVASE FAHD1, MITOCHONDRIAL"/>
    <property type="match status" value="1"/>
</dbReference>
<dbReference type="InterPro" id="IPR036663">
    <property type="entry name" value="Fumarylacetoacetase_C_sf"/>
</dbReference>
<comment type="caution">
    <text evidence="3">The sequence shown here is derived from an EMBL/GenBank/DDBJ whole genome shotgun (WGS) entry which is preliminary data.</text>
</comment>
<dbReference type="InterPro" id="IPR011234">
    <property type="entry name" value="Fumarylacetoacetase-like_C"/>
</dbReference>
<dbReference type="GO" id="GO:0018773">
    <property type="term" value="F:acetylpyruvate hydrolase activity"/>
    <property type="evidence" value="ECO:0007669"/>
    <property type="project" value="TreeGrafter"/>
</dbReference>
<dbReference type="Pfam" id="PF01557">
    <property type="entry name" value="FAA_hydrolase"/>
    <property type="match status" value="1"/>
</dbReference>
<evidence type="ECO:0000259" key="2">
    <source>
        <dbReference type="Pfam" id="PF01557"/>
    </source>
</evidence>
<dbReference type="EMBL" id="PXYG01000001">
    <property type="protein sequence ID" value="PSJ47902.1"/>
    <property type="molecule type" value="Genomic_DNA"/>
</dbReference>
<dbReference type="PANTHER" id="PTHR11820">
    <property type="entry name" value="ACYLPYRUVASE"/>
    <property type="match status" value="1"/>
</dbReference>
<name>A0A2P7RCL1_9GAMM</name>
<proteinExistence type="predicted"/>
<dbReference type="AlphaFoldDB" id="A0A2P7RCL1"/>
<protein>
    <submittedName>
        <fullName evidence="3">Fumarylacetoacetate hydrolase family protein</fullName>
    </submittedName>
</protein>
<keyword evidence="1" id="KW-0479">Metal-binding</keyword>
<dbReference type="OrthoDB" id="9805307at2"/>
<accession>A0A2P7RCL1</accession>
<reference evidence="3 4" key="1">
    <citation type="submission" date="2018-03" db="EMBL/GenBank/DDBJ databases">
        <title>The draft genome of Zobellella sp. 59N8.</title>
        <authorList>
            <person name="Liu L."/>
            <person name="Li L."/>
            <person name="Zhang X."/>
            <person name="Liang L."/>
            <person name="Wang T."/>
        </authorList>
    </citation>
    <scope>NUCLEOTIDE SEQUENCE [LARGE SCALE GENOMIC DNA]</scope>
    <source>
        <strain evidence="3 4">59N8</strain>
    </source>
</reference>
<keyword evidence="4" id="KW-1185">Reference proteome</keyword>
<dbReference type="Gene3D" id="3.90.850.10">
    <property type="entry name" value="Fumarylacetoacetase-like, C-terminal domain"/>
    <property type="match status" value="1"/>
</dbReference>
<dbReference type="SUPFAM" id="SSF56529">
    <property type="entry name" value="FAH"/>
    <property type="match status" value="1"/>
</dbReference>
<evidence type="ECO:0000256" key="1">
    <source>
        <dbReference type="ARBA" id="ARBA00022723"/>
    </source>
</evidence>
<dbReference type="Proteomes" id="UP000240243">
    <property type="component" value="Unassembled WGS sequence"/>
</dbReference>
<sequence length="225" mass="24147">MYQHLDLQGHPLPYAVGKVVCVGRSYKEHAQELNNPVPEQPLLFIKPAASLVGLDAPLLLPKGLGAVHHELEVALLIGRRLCHAEPGHALDAVVGVGLALDLTLREVQEQLKAKGQPWERAKAFDGSCPVTPFALPEVVNDLQRLDFALSVNGQQRQAGNTAMMMWSIGELLAEMSRCFTLNPGDVVLTGTPKGVAELGAGDELDMQLDGQFHFSARVAGEAHAG</sequence>
<feature type="domain" description="Fumarylacetoacetase-like C-terminal" evidence="2">
    <location>
        <begin position="18"/>
        <end position="217"/>
    </location>
</feature>
<evidence type="ECO:0000313" key="4">
    <source>
        <dbReference type="Proteomes" id="UP000240243"/>
    </source>
</evidence>
<dbReference type="GO" id="GO:0046872">
    <property type="term" value="F:metal ion binding"/>
    <property type="evidence" value="ECO:0007669"/>
    <property type="project" value="UniProtKB-KW"/>
</dbReference>
<evidence type="ECO:0000313" key="3">
    <source>
        <dbReference type="EMBL" id="PSJ47902.1"/>
    </source>
</evidence>
<organism evidence="3 4">
    <name type="scientific">Zobellella endophytica</name>
    <dbReference type="NCBI Taxonomy" id="2116700"/>
    <lineage>
        <taxon>Bacteria</taxon>
        <taxon>Pseudomonadati</taxon>
        <taxon>Pseudomonadota</taxon>
        <taxon>Gammaproteobacteria</taxon>
        <taxon>Aeromonadales</taxon>
        <taxon>Aeromonadaceae</taxon>
        <taxon>Zobellella</taxon>
    </lineage>
</organism>